<gene>
    <name evidence="2" type="ORF">R3P38DRAFT_3123156</name>
</gene>
<evidence type="ECO:0000313" key="3">
    <source>
        <dbReference type="Proteomes" id="UP001362999"/>
    </source>
</evidence>
<comment type="caution">
    <text evidence="2">The sequence shown here is derived from an EMBL/GenBank/DDBJ whole genome shotgun (WGS) entry which is preliminary data.</text>
</comment>
<reference evidence="2 3" key="1">
    <citation type="journal article" date="2024" name="J Genomics">
        <title>Draft genome sequencing and assembly of Favolaschia claudopus CIRM-BRFM 2984 isolated from oak limbs.</title>
        <authorList>
            <person name="Navarro D."/>
            <person name="Drula E."/>
            <person name="Chaduli D."/>
            <person name="Cazenave R."/>
            <person name="Ahrendt S."/>
            <person name="Wang J."/>
            <person name="Lipzen A."/>
            <person name="Daum C."/>
            <person name="Barry K."/>
            <person name="Grigoriev I.V."/>
            <person name="Favel A."/>
            <person name="Rosso M.N."/>
            <person name="Martin F."/>
        </authorList>
    </citation>
    <scope>NUCLEOTIDE SEQUENCE [LARGE SCALE GENOMIC DNA]</scope>
    <source>
        <strain evidence="2 3">CIRM-BRFM 2984</strain>
    </source>
</reference>
<organism evidence="2 3">
    <name type="scientific">Favolaschia claudopus</name>
    <dbReference type="NCBI Taxonomy" id="2862362"/>
    <lineage>
        <taxon>Eukaryota</taxon>
        <taxon>Fungi</taxon>
        <taxon>Dikarya</taxon>
        <taxon>Basidiomycota</taxon>
        <taxon>Agaricomycotina</taxon>
        <taxon>Agaricomycetes</taxon>
        <taxon>Agaricomycetidae</taxon>
        <taxon>Agaricales</taxon>
        <taxon>Marasmiineae</taxon>
        <taxon>Mycenaceae</taxon>
        <taxon>Favolaschia</taxon>
    </lineage>
</organism>
<evidence type="ECO:0000256" key="1">
    <source>
        <dbReference type="SAM" id="Phobius"/>
    </source>
</evidence>
<keyword evidence="3" id="KW-1185">Reference proteome</keyword>
<name>A0AAV9ZCG7_9AGAR</name>
<dbReference type="Proteomes" id="UP001362999">
    <property type="component" value="Unassembled WGS sequence"/>
</dbReference>
<accession>A0AAV9ZCG7</accession>
<protein>
    <submittedName>
        <fullName evidence="2">Uncharacterized protein</fullName>
    </submittedName>
</protein>
<dbReference type="AlphaFoldDB" id="A0AAV9ZCG7"/>
<keyword evidence="1" id="KW-0472">Membrane</keyword>
<dbReference type="EMBL" id="JAWWNJ010000166">
    <property type="protein sequence ID" value="KAK6977753.1"/>
    <property type="molecule type" value="Genomic_DNA"/>
</dbReference>
<feature type="transmembrane region" description="Helical" evidence="1">
    <location>
        <begin position="6"/>
        <end position="26"/>
    </location>
</feature>
<evidence type="ECO:0000313" key="2">
    <source>
        <dbReference type="EMBL" id="KAK6977753.1"/>
    </source>
</evidence>
<feature type="non-terminal residue" evidence="2">
    <location>
        <position position="1"/>
    </location>
</feature>
<proteinExistence type="predicted"/>
<keyword evidence="1" id="KW-0812">Transmembrane</keyword>
<keyword evidence="1" id="KW-1133">Transmembrane helix</keyword>
<sequence length="111" mass="11839">PSFTPILCLACFSTPLLLIYIHPFLWRLRVAWPPATSARHLLSLLNDSQSIPSALFPVGPAAADTSLSPCVFAVSPSTFSPLTSARPAPRLSSSRVVVPSSSARHFPQSSP</sequence>